<keyword evidence="7" id="KW-0732">Signal</keyword>
<feature type="signal peptide" evidence="7">
    <location>
        <begin position="1"/>
        <end position="19"/>
    </location>
</feature>
<evidence type="ECO:0000313" key="8">
    <source>
        <dbReference type="EMBL" id="KAF2240679.1"/>
    </source>
</evidence>
<dbReference type="PANTHER" id="PTHR15549">
    <property type="entry name" value="PAIRED IMMUNOGLOBULIN-LIKE TYPE 2 RECEPTOR"/>
    <property type="match status" value="1"/>
</dbReference>
<gene>
    <name evidence="8" type="ORF">BU26DRAFT_205310</name>
</gene>
<evidence type="ECO:0000256" key="2">
    <source>
        <dbReference type="ARBA" id="ARBA00022692"/>
    </source>
</evidence>
<dbReference type="RefSeq" id="XP_033675683.1">
    <property type="nucleotide sequence ID" value="XM_033820581.1"/>
</dbReference>
<feature type="region of interest" description="Disordered" evidence="5">
    <location>
        <begin position="350"/>
        <end position="412"/>
    </location>
</feature>
<proteinExistence type="predicted"/>
<dbReference type="OrthoDB" id="5347452at2759"/>
<feature type="compositionally biased region" description="Low complexity" evidence="5">
    <location>
        <begin position="351"/>
        <end position="361"/>
    </location>
</feature>
<keyword evidence="2 6" id="KW-0812">Transmembrane</keyword>
<keyword evidence="3 6" id="KW-1133">Transmembrane helix</keyword>
<evidence type="ECO:0000256" key="1">
    <source>
        <dbReference type="ARBA" id="ARBA00004167"/>
    </source>
</evidence>
<organism evidence="8 9">
    <name type="scientific">Trematosphaeria pertusa</name>
    <dbReference type="NCBI Taxonomy" id="390896"/>
    <lineage>
        <taxon>Eukaryota</taxon>
        <taxon>Fungi</taxon>
        <taxon>Dikarya</taxon>
        <taxon>Ascomycota</taxon>
        <taxon>Pezizomycotina</taxon>
        <taxon>Dothideomycetes</taxon>
        <taxon>Pleosporomycetidae</taxon>
        <taxon>Pleosporales</taxon>
        <taxon>Massarineae</taxon>
        <taxon>Trematosphaeriaceae</taxon>
        <taxon>Trematosphaeria</taxon>
    </lineage>
</organism>
<sequence>MSYSSALISALAVLPLARGIAFGGPAPTATSPDRALVGLSPKPTKGPSVAELRRRQSSLFPETCGWIDGDYYSGLTCSYGRTCMLYTASGVGMAGCCDGSDTQDCGWVNSCVDYDAYTAGGCDSDCELNTFVRKCSNSLYPYCHTWTYPGDNVLDYGCTDLDYPVETVLQTASDTLSDTTSISLPTVDGDAVTGWDGSSATGGSVFTTTDSDGSSFETSFPSSGGSSSSGGRKKKVSVAVIAGAVVGALILLFVIGAVIIFLCVKKKKAKQLAANQQAVAAAQASRPQSQYPPQQPQMMQQQMAPPMPPQTPQPQYNAGGYFAPQGQQDQKPQVHEYGLQSPISNPPTPAPAYVQPYYAAPNAPPMPSQSPAPYQAREPTPGAHEVDAISAVRPPPGQGQNGPVYEIGHGRS</sequence>
<name>A0A6A6HS21_9PLEO</name>
<dbReference type="GO" id="GO:0071944">
    <property type="term" value="C:cell periphery"/>
    <property type="evidence" value="ECO:0007669"/>
    <property type="project" value="UniProtKB-ARBA"/>
</dbReference>
<feature type="region of interest" description="Disordered" evidence="5">
    <location>
        <begin position="28"/>
        <end position="51"/>
    </location>
</feature>
<evidence type="ECO:0000256" key="4">
    <source>
        <dbReference type="ARBA" id="ARBA00023136"/>
    </source>
</evidence>
<dbReference type="InterPro" id="IPR051694">
    <property type="entry name" value="Immunoregulatory_rcpt-like"/>
</dbReference>
<dbReference type="AlphaFoldDB" id="A0A6A6HS21"/>
<comment type="subcellular location">
    <subcellularLocation>
        <location evidence="1">Membrane</location>
        <topology evidence="1">Single-pass membrane protein</topology>
    </subcellularLocation>
</comment>
<evidence type="ECO:0000256" key="3">
    <source>
        <dbReference type="ARBA" id="ARBA00022989"/>
    </source>
</evidence>
<dbReference type="GeneID" id="54573911"/>
<feature type="compositionally biased region" description="Low complexity" evidence="5">
    <location>
        <begin position="284"/>
        <end position="304"/>
    </location>
</feature>
<dbReference type="EMBL" id="ML987216">
    <property type="protein sequence ID" value="KAF2240679.1"/>
    <property type="molecule type" value="Genomic_DNA"/>
</dbReference>
<evidence type="ECO:0000256" key="6">
    <source>
        <dbReference type="SAM" id="Phobius"/>
    </source>
</evidence>
<evidence type="ECO:0000256" key="5">
    <source>
        <dbReference type="SAM" id="MobiDB-lite"/>
    </source>
</evidence>
<reference evidence="8" key="1">
    <citation type="journal article" date="2020" name="Stud. Mycol.">
        <title>101 Dothideomycetes genomes: a test case for predicting lifestyles and emergence of pathogens.</title>
        <authorList>
            <person name="Haridas S."/>
            <person name="Albert R."/>
            <person name="Binder M."/>
            <person name="Bloem J."/>
            <person name="Labutti K."/>
            <person name="Salamov A."/>
            <person name="Andreopoulos B."/>
            <person name="Baker S."/>
            <person name="Barry K."/>
            <person name="Bills G."/>
            <person name="Bluhm B."/>
            <person name="Cannon C."/>
            <person name="Castanera R."/>
            <person name="Culley D."/>
            <person name="Daum C."/>
            <person name="Ezra D."/>
            <person name="Gonzalez J."/>
            <person name="Henrissat B."/>
            <person name="Kuo A."/>
            <person name="Liang C."/>
            <person name="Lipzen A."/>
            <person name="Lutzoni F."/>
            <person name="Magnuson J."/>
            <person name="Mondo S."/>
            <person name="Nolan M."/>
            <person name="Ohm R."/>
            <person name="Pangilinan J."/>
            <person name="Park H.-J."/>
            <person name="Ramirez L."/>
            <person name="Alfaro M."/>
            <person name="Sun H."/>
            <person name="Tritt A."/>
            <person name="Yoshinaga Y."/>
            <person name="Zwiers L.-H."/>
            <person name="Turgeon B."/>
            <person name="Goodwin S."/>
            <person name="Spatafora J."/>
            <person name="Crous P."/>
            <person name="Grigoriev I."/>
        </authorList>
    </citation>
    <scope>NUCLEOTIDE SEQUENCE</scope>
    <source>
        <strain evidence="8">CBS 122368</strain>
    </source>
</reference>
<feature type="region of interest" description="Disordered" evidence="5">
    <location>
        <begin position="284"/>
        <end position="311"/>
    </location>
</feature>
<feature type="transmembrane region" description="Helical" evidence="6">
    <location>
        <begin position="236"/>
        <end position="264"/>
    </location>
</feature>
<evidence type="ECO:0000313" key="9">
    <source>
        <dbReference type="Proteomes" id="UP000800094"/>
    </source>
</evidence>
<keyword evidence="4 6" id="KW-0472">Membrane</keyword>
<accession>A0A6A6HS21</accession>
<evidence type="ECO:0000256" key="7">
    <source>
        <dbReference type="SAM" id="SignalP"/>
    </source>
</evidence>
<feature type="chain" id="PRO_5025458715" evidence="7">
    <location>
        <begin position="20"/>
        <end position="412"/>
    </location>
</feature>
<dbReference type="PANTHER" id="PTHR15549:SF26">
    <property type="entry name" value="AXIAL BUDDING PATTERN PROTEIN 2-RELATED"/>
    <property type="match status" value="1"/>
</dbReference>
<feature type="region of interest" description="Disordered" evidence="5">
    <location>
        <begin position="203"/>
        <end position="232"/>
    </location>
</feature>
<dbReference type="Proteomes" id="UP000800094">
    <property type="component" value="Unassembled WGS sequence"/>
</dbReference>
<protein>
    <submittedName>
        <fullName evidence="8">Uncharacterized protein</fullName>
    </submittedName>
</protein>
<dbReference type="GO" id="GO:0016020">
    <property type="term" value="C:membrane"/>
    <property type="evidence" value="ECO:0007669"/>
    <property type="project" value="UniProtKB-SubCell"/>
</dbReference>
<keyword evidence="9" id="KW-1185">Reference proteome</keyword>
<feature type="compositionally biased region" description="Low complexity" evidence="5">
    <location>
        <begin position="211"/>
        <end position="230"/>
    </location>
</feature>